<proteinExistence type="predicted"/>
<evidence type="ECO:0000313" key="2">
    <source>
        <dbReference type="Proteomes" id="UP001268683"/>
    </source>
</evidence>
<protein>
    <submittedName>
        <fullName evidence="1">Phage portal protein</fullName>
    </submittedName>
</protein>
<dbReference type="NCBIfam" id="TIGR01537">
    <property type="entry name" value="portal_HK97"/>
    <property type="match status" value="1"/>
</dbReference>
<dbReference type="KEGG" id="tmk:QGN29_10860"/>
<name>A0AA52H915_9PROT</name>
<dbReference type="Proteomes" id="UP001268683">
    <property type="component" value="Chromosome"/>
</dbReference>
<dbReference type="Pfam" id="PF04860">
    <property type="entry name" value="Phage_portal"/>
    <property type="match status" value="1"/>
</dbReference>
<reference evidence="1" key="1">
    <citation type="submission" date="2023-04" db="EMBL/GenBank/DDBJ databases">
        <title>Complete genome sequence of Temperatibacter marinus.</title>
        <authorList>
            <person name="Rong J.-C."/>
            <person name="Yi M.-L."/>
            <person name="Zhao Q."/>
        </authorList>
    </citation>
    <scope>NUCLEOTIDE SEQUENCE</scope>
    <source>
        <strain evidence="1">NBRC 110045</strain>
    </source>
</reference>
<dbReference type="InterPro" id="IPR006427">
    <property type="entry name" value="Portal_HK97"/>
</dbReference>
<sequence length="391" mass="44402">MSFLKKWLLRLSEKSRDHGKPSPTRRVHFVKPPRVDTSLNRYDLFSKEGYQRNVIVNRSINMVARGVASIPITLHRSGERLVRHKALDLVKKPNPLQKGTGLLYNMTGYYLIAGNSYLLSLGPPEGQPKELWLLRPDLVKVSLYPQSIDPLFSYGQGEQLRHFDRQSVLHWHSFNPLCEWHGFSPLETAATAIDLHNESSRWNLSLIKNGGCPSGVLYQEDAADSLTEGQFSRLKAQVNDHYSGAVNAGRPLLLEGGLKWQDMSISPSDMDWHRGKNMSAREIALAFGVPSQLVGIPDSQTYSNMAEARLSLWEETILPLHQEILNHLNAWLLPRYDEDLEFKADLEAVPALDLKRSRKIDRLNKATFMTLNEKREALGLDPIQEGEHCHD</sequence>
<accession>A0AA52H915</accession>
<dbReference type="AlphaFoldDB" id="A0AA52H915"/>
<evidence type="ECO:0000313" key="1">
    <source>
        <dbReference type="EMBL" id="WND02047.1"/>
    </source>
</evidence>
<organism evidence="1 2">
    <name type="scientific">Temperatibacter marinus</name>
    <dbReference type="NCBI Taxonomy" id="1456591"/>
    <lineage>
        <taxon>Bacteria</taxon>
        <taxon>Pseudomonadati</taxon>
        <taxon>Pseudomonadota</taxon>
        <taxon>Alphaproteobacteria</taxon>
        <taxon>Kordiimonadales</taxon>
        <taxon>Temperatibacteraceae</taxon>
        <taxon>Temperatibacter</taxon>
    </lineage>
</organism>
<gene>
    <name evidence="1" type="ORF">QGN29_10860</name>
</gene>
<keyword evidence="2" id="KW-1185">Reference proteome</keyword>
<dbReference type="EMBL" id="CP123872">
    <property type="protein sequence ID" value="WND02047.1"/>
    <property type="molecule type" value="Genomic_DNA"/>
</dbReference>
<dbReference type="RefSeq" id="WP_310797882.1">
    <property type="nucleotide sequence ID" value="NZ_CP123872.1"/>
</dbReference>
<dbReference type="InterPro" id="IPR006944">
    <property type="entry name" value="Phage/GTA_portal"/>
</dbReference>